<gene>
    <name evidence="2" type="ORF">F9L07_12510</name>
</gene>
<dbReference type="Gene3D" id="3.30.450.40">
    <property type="match status" value="1"/>
</dbReference>
<dbReference type="Proteomes" id="UP000449906">
    <property type="component" value="Unassembled WGS sequence"/>
</dbReference>
<comment type="caution">
    <text evidence="2">The sequence shown here is derived from an EMBL/GenBank/DDBJ whole genome shotgun (WGS) entry which is preliminary data.</text>
</comment>
<evidence type="ECO:0000313" key="2">
    <source>
        <dbReference type="EMBL" id="KAB2812569.1"/>
    </source>
</evidence>
<accession>A0A7J5E2U9</accession>
<reference evidence="2 3" key="1">
    <citation type="submission" date="2019-09" db="EMBL/GenBank/DDBJ databases">
        <title>Pimelobacter sp. isolated from Paulinella.</title>
        <authorList>
            <person name="Jeong S.E."/>
        </authorList>
    </citation>
    <scope>NUCLEOTIDE SEQUENCE [LARGE SCALE GENOMIC DNA]</scope>
    <source>
        <strain evidence="2 3">Pch-N</strain>
    </source>
</reference>
<dbReference type="EMBL" id="WBVM01000001">
    <property type="protein sequence ID" value="KAB2812569.1"/>
    <property type="molecule type" value="Genomic_DNA"/>
</dbReference>
<evidence type="ECO:0000313" key="3">
    <source>
        <dbReference type="Proteomes" id="UP000449906"/>
    </source>
</evidence>
<sequence length="402" mass="43031">MIPDAARPHMRAEVAASWERSAAAGVEVGQGEAPITLDVPDLRGRREAHPLARVFPLLDDVLGREVRDCGAVMALADAEGTLLWVCGTPETLRQAERIGFVEGSNWDERLVGTNAPGLALATGREALVTREEHFRSAVRSWSCAATPIHDPRTSRLLGVLDVTGGDALVVPQTMAMVRAAARLAEAELARQAPPPVPSDSRRSGVRLLLELLGHDEALVTVDDGRSRLSRIRLSRRHSEIVALLAATPGGLTGDELAVLLYEEDGGTSTLRAELNRLRGLLGDELLASRPYRLAAPVTGDWLAVEAQLAAGDLRAALQGYGGPVLPRSTAPGVVALRERLAASVRQALLRSGTPELMSAWTRSGWGRDDYEMWLAQRAAVPATSPMRALVEGQLARLDAELG</sequence>
<feature type="domain" description="GAF" evidence="1">
    <location>
        <begin position="75"/>
        <end position="188"/>
    </location>
</feature>
<dbReference type="RefSeq" id="WP_151579919.1">
    <property type="nucleotide sequence ID" value="NZ_CP182503.1"/>
</dbReference>
<organism evidence="2 3">
    <name type="scientific">Nocardioides simplex</name>
    <name type="common">Arthrobacter simplex</name>
    <dbReference type="NCBI Taxonomy" id="2045"/>
    <lineage>
        <taxon>Bacteria</taxon>
        <taxon>Bacillati</taxon>
        <taxon>Actinomycetota</taxon>
        <taxon>Actinomycetes</taxon>
        <taxon>Propionibacteriales</taxon>
        <taxon>Nocardioidaceae</taxon>
        <taxon>Pimelobacter</taxon>
    </lineage>
</organism>
<name>A0A7J5E2U9_NOCSI</name>
<dbReference type="Pfam" id="PF01590">
    <property type="entry name" value="GAF"/>
    <property type="match status" value="1"/>
</dbReference>
<dbReference type="InterPro" id="IPR003018">
    <property type="entry name" value="GAF"/>
</dbReference>
<evidence type="ECO:0000259" key="1">
    <source>
        <dbReference type="Pfam" id="PF01590"/>
    </source>
</evidence>
<dbReference type="InterPro" id="IPR029016">
    <property type="entry name" value="GAF-like_dom_sf"/>
</dbReference>
<dbReference type="AlphaFoldDB" id="A0A7J5E2U9"/>
<protein>
    <submittedName>
        <fullName evidence="2">GAF domain-containing protein</fullName>
    </submittedName>
</protein>
<proteinExistence type="predicted"/>